<dbReference type="EMBL" id="JADFTS010000007">
    <property type="protein sequence ID" value="KAF9599211.1"/>
    <property type="molecule type" value="Genomic_DNA"/>
</dbReference>
<reference evidence="1 2" key="1">
    <citation type="submission" date="2020-10" db="EMBL/GenBank/DDBJ databases">
        <title>The Coptis chinensis genome and diversification of protoberbering-type alkaloids.</title>
        <authorList>
            <person name="Wang B."/>
            <person name="Shu S."/>
            <person name="Song C."/>
            <person name="Liu Y."/>
        </authorList>
    </citation>
    <scope>NUCLEOTIDE SEQUENCE [LARGE SCALE GENOMIC DNA]</scope>
    <source>
        <strain evidence="1">HL-2020</strain>
        <tissue evidence="1">Leaf</tissue>
    </source>
</reference>
<keyword evidence="2" id="KW-1185">Reference proteome</keyword>
<protein>
    <submittedName>
        <fullName evidence="1">Uncharacterized protein</fullName>
    </submittedName>
</protein>
<dbReference type="Proteomes" id="UP000631114">
    <property type="component" value="Unassembled WGS sequence"/>
</dbReference>
<sequence length="137" mass="15468">MRGKYFNKAGEIMKKSSPLWSGMKEALKLIEDHSTWVVGNGKSIHLWKDRWAGEKSLAKPSEARGIHHIGTIFSGLPEYTQDQLHWGGRFYRKAPTMTEACYPEGSNWHLGVVYVKIALKHFLTYSSLAQSLEGCGN</sequence>
<organism evidence="1 2">
    <name type="scientific">Coptis chinensis</name>
    <dbReference type="NCBI Taxonomy" id="261450"/>
    <lineage>
        <taxon>Eukaryota</taxon>
        <taxon>Viridiplantae</taxon>
        <taxon>Streptophyta</taxon>
        <taxon>Embryophyta</taxon>
        <taxon>Tracheophyta</taxon>
        <taxon>Spermatophyta</taxon>
        <taxon>Magnoliopsida</taxon>
        <taxon>Ranunculales</taxon>
        <taxon>Ranunculaceae</taxon>
        <taxon>Coptidoideae</taxon>
        <taxon>Coptis</taxon>
    </lineage>
</organism>
<evidence type="ECO:0000313" key="1">
    <source>
        <dbReference type="EMBL" id="KAF9599211.1"/>
    </source>
</evidence>
<gene>
    <name evidence="1" type="ORF">IFM89_036256</name>
</gene>
<dbReference type="AlphaFoldDB" id="A0A835HHM9"/>
<name>A0A835HHM9_9MAGN</name>
<evidence type="ECO:0000313" key="2">
    <source>
        <dbReference type="Proteomes" id="UP000631114"/>
    </source>
</evidence>
<accession>A0A835HHM9</accession>
<proteinExistence type="predicted"/>
<comment type="caution">
    <text evidence="1">The sequence shown here is derived from an EMBL/GenBank/DDBJ whole genome shotgun (WGS) entry which is preliminary data.</text>
</comment>
<dbReference type="OrthoDB" id="1243493at2759"/>